<organism evidence="1 2">
    <name type="scientific">Pectobacterium phage vB_PcaM_CBB</name>
    <dbReference type="NCBI Taxonomy" id="2772511"/>
    <lineage>
        <taxon>Viruses</taxon>
        <taxon>Duplodnaviria</taxon>
        <taxon>Heunggongvirae</taxon>
        <taxon>Uroviricota</taxon>
        <taxon>Caudoviricetes</taxon>
        <taxon>Mimasvirus</taxon>
        <taxon>Mimasvirus CBB</taxon>
    </lineage>
</organism>
<accession>A0A1L2CVK0</accession>
<name>A0A1L2CVK0_9CAUD</name>
<evidence type="ECO:0000313" key="1">
    <source>
        <dbReference type="EMBL" id="AMM44048.1"/>
    </source>
</evidence>
<proteinExistence type="predicted"/>
<sequence length="161" mass="18550">MKLNPNTVIKKGFVVDIFSWENDADDYKHTITTSLTKAQADFLINIARAFISRNGSRINRNASGFGNNEITPEVVAFLEEQVESLGDEKDSIMERFDLEGYEEFGDYEWLDFLHDYVLGSPVQYDDDFCRVVETIELKELTEDFVVPDFNPPFKRISSETL</sequence>
<gene>
    <name evidence="1" type="ORF">CBB_485</name>
</gene>
<keyword evidence="2" id="KW-1185">Reference proteome</keyword>
<dbReference type="Proteomes" id="UP000223891">
    <property type="component" value="Segment"/>
</dbReference>
<protein>
    <submittedName>
        <fullName evidence="1">Uncharacterized protein</fullName>
    </submittedName>
</protein>
<reference evidence="2" key="1">
    <citation type="submission" date="2016-01" db="EMBL/GenBank/DDBJ databases">
        <title>Isolation and Characterization of Enterobacteria phage CBB.</title>
        <authorList>
            <person name="Buttimer C.T.H."/>
            <person name="Hendrix H."/>
            <person name="Alexandre H."/>
            <person name="O'Mahony J."/>
            <person name="Lavigne R."/>
            <person name="Coffey A."/>
        </authorList>
    </citation>
    <scope>NUCLEOTIDE SEQUENCE [LARGE SCALE GENOMIC DNA]</scope>
</reference>
<dbReference type="EMBL" id="KU574722">
    <property type="protein sequence ID" value="AMM44048.1"/>
    <property type="molecule type" value="Genomic_DNA"/>
</dbReference>
<evidence type="ECO:0000313" key="2">
    <source>
        <dbReference type="Proteomes" id="UP000223891"/>
    </source>
</evidence>